<feature type="transmembrane region" description="Helical" evidence="1">
    <location>
        <begin position="12"/>
        <end position="28"/>
    </location>
</feature>
<keyword evidence="1" id="KW-1133">Transmembrane helix</keyword>
<accession>A0A9X2MJK0</accession>
<dbReference type="EMBL" id="JANJZL010000013">
    <property type="protein sequence ID" value="MCR2045215.1"/>
    <property type="molecule type" value="Genomic_DNA"/>
</dbReference>
<keyword evidence="1" id="KW-0812">Transmembrane</keyword>
<keyword evidence="3" id="KW-1185">Reference proteome</keyword>
<evidence type="ECO:0000256" key="1">
    <source>
        <dbReference type="SAM" id="Phobius"/>
    </source>
</evidence>
<gene>
    <name evidence="2" type="ORF">NSA23_13980</name>
</gene>
<keyword evidence="1" id="KW-0472">Membrane</keyword>
<dbReference type="Proteomes" id="UP001142078">
    <property type="component" value="Unassembled WGS sequence"/>
</dbReference>
<reference evidence="2" key="1">
    <citation type="submission" date="2022-07" db="EMBL/GenBank/DDBJ databases">
        <title>Enhanced cultured diversity of the mouse gut microbiota enables custom-made synthetic communities.</title>
        <authorList>
            <person name="Afrizal A."/>
        </authorList>
    </citation>
    <scope>NUCLEOTIDE SEQUENCE</scope>
    <source>
        <strain evidence="2">DSM 29482</strain>
    </source>
</reference>
<evidence type="ECO:0000313" key="2">
    <source>
        <dbReference type="EMBL" id="MCR2045215.1"/>
    </source>
</evidence>
<organism evidence="2 3">
    <name type="scientific">Anaerosalibacter massiliensis</name>
    <dbReference type="NCBI Taxonomy" id="1347392"/>
    <lineage>
        <taxon>Bacteria</taxon>
        <taxon>Bacillati</taxon>
        <taxon>Bacillota</taxon>
        <taxon>Tissierellia</taxon>
        <taxon>Tissierellales</taxon>
        <taxon>Sporanaerobacteraceae</taxon>
        <taxon>Anaerosalibacter</taxon>
    </lineage>
</organism>
<dbReference type="AlphaFoldDB" id="A0A9X2MJK0"/>
<dbReference type="RefSeq" id="WP_187116709.1">
    <property type="nucleotide sequence ID" value="NZ_CABKTM010000074.1"/>
</dbReference>
<evidence type="ECO:0000313" key="3">
    <source>
        <dbReference type="Proteomes" id="UP001142078"/>
    </source>
</evidence>
<sequence length="51" mass="5873">MLQDIFKNSDESLLLLFLILLLCFGDLGGFHGGFDETFIFIFLIFFLFSGF</sequence>
<comment type="caution">
    <text evidence="2">The sequence shown here is derived from an EMBL/GenBank/DDBJ whole genome shotgun (WGS) entry which is preliminary data.</text>
</comment>
<protein>
    <submittedName>
        <fullName evidence="2">Uncharacterized protein</fullName>
    </submittedName>
</protein>
<name>A0A9X2MJK0_9FIRM</name>
<proteinExistence type="predicted"/>